<keyword evidence="7 10" id="KW-0472">Membrane</keyword>
<comment type="catalytic activity">
    <reaction evidence="10">
        <text>an acyl phosphate + sn-glycerol 3-phosphate = a 1-acyl-sn-glycero-3-phosphate + phosphate</text>
        <dbReference type="Rhea" id="RHEA:34075"/>
        <dbReference type="ChEBI" id="CHEBI:43474"/>
        <dbReference type="ChEBI" id="CHEBI:57597"/>
        <dbReference type="ChEBI" id="CHEBI:57970"/>
        <dbReference type="ChEBI" id="CHEBI:59918"/>
        <dbReference type="EC" id="2.3.1.275"/>
    </reaction>
</comment>
<feature type="transmembrane region" description="Helical" evidence="10">
    <location>
        <begin position="68"/>
        <end position="92"/>
    </location>
</feature>
<dbReference type="GO" id="GO:0008654">
    <property type="term" value="P:phospholipid biosynthetic process"/>
    <property type="evidence" value="ECO:0007669"/>
    <property type="project" value="UniProtKB-UniRule"/>
</dbReference>
<dbReference type="NCBIfam" id="TIGR00023">
    <property type="entry name" value="glycerol-3-phosphate 1-O-acyltransferase PlsY"/>
    <property type="match status" value="1"/>
</dbReference>
<dbReference type="GO" id="GO:0005886">
    <property type="term" value="C:plasma membrane"/>
    <property type="evidence" value="ECO:0007669"/>
    <property type="project" value="UniProtKB-SubCell"/>
</dbReference>
<dbReference type="PANTHER" id="PTHR30309">
    <property type="entry name" value="INNER MEMBRANE PROTEIN YGIH"/>
    <property type="match status" value="1"/>
</dbReference>
<evidence type="ECO:0000256" key="5">
    <source>
        <dbReference type="ARBA" id="ARBA00022989"/>
    </source>
</evidence>
<reference evidence="11" key="1">
    <citation type="journal article" date="2021" name="PeerJ">
        <title>Extensive microbial diversity within the chicken gut microbiome revealed by metagenomics and culture.</title>
        <authorList>
            <person name="Gilroy R."/>
            <person name="Ravi A."/>
            <person name="Getino M."/>
            <person name="Pursley I."/>
            <person name="Horton D.L."/>
            <person name="Alikhan N.F."/>
            <person name="Baker D."/>
            <person name="Gharbi K."/>
            <person name="Hall N."/>
            <person name="Watson M."/>
            <person name="Adriaenssens E.M."/>
            <person name="Foster-Nyarko E."/>
            <person name="Jarju S."/>
            <person name="Secka A."/>
            <person name="Antonio M."/>
            <person name="Oren A."/>
            <person name="Chaudhuri R.R."/>
            <person name="La Ragione R."/>
            <person name="Hildebrand F."/>
            <person name="Pallen M.J."/>
        </authorList>
    </citation>
    <scope>NUCLEOTIDE SEQUENCE</scope>
    <source>
        <strain evidence="11">ChiGjej2B2-19336</strain>
    </source>
</reference>
<name>A0A921AX88_9BACT</name>
<dbReference type="GO" id="GO:0043772">
    <property type="term" value="F:acyl-phosphate glycerol-3-phosphate acyltransferase activity"/>
    <property type="evidence" value="ECO:0007669"/>
    <property type="project" value="UniProtKB-UniRule"/>
</dbReference>
<organism evidence="11 12">
    <name type="scientific">Mailhella massiliensis</name>
    <dbReference type="NCBI Taxonomy" id="1903261"/>
    <lineage>
        <taxon>Bacteria</taxon>
        <taxon>Pseudomonadati</taxon>
        <taxon>Thermodesulfobacteriota</taxon>
        <taxon>Desulfovibrionia</taxon>
        <taxon>Desulfovibrionales</taxon>
        <taxon>Desulfovibrionaceae</taxon>
        <taxon>Mailhella</taxon>
    </lineage>
</organism>
<dbReference type="AlphaFoldDB" id="A0A921AX88"/>
<keyword evidence="1 10" id="KW-1003">Cell membrane</keyword>
<reference evidence="11" key="2">
    <citation type="submission" date="2021-09" db="EMBL/GenBank/DDBJ databases">
        <authorList>
            <person name="Gilroy R."/>
        </authorList>
    </citation>
    <scope>NUCLEOTIDE SEQUENCE</scope>
    <source>
        <strain evidence="11">ChiGjej2B2-19336</strain>
    </source>
</reference>
<evidence type="ECO:0000256" key="9">
    <source>
        <dbReference type="ARBA" id="ARBA00023264"/>
    </source>
</evidence>
<dbReference type="EMBL" id="DYZA01000156">
    <property type="protein sequence ID" value="HJD97522.1"/>
    <property type="molecule type" value="Genomic_DNA"/>
</dbReference>
<evidence type="ECO:0000256" key="4">
    <source>
        <dbReference type="ARBA" id="ARBA00022692"/>
    </source>
</evidence>
<comment type="function">
    <text evidence="10">Catalyzes the transfer of an acyl group from acyl-phosphate (acyl-PO(4)) to glycerol-3-phosphate (G3P) to form lysophosphatidic acid (LPA). This enzyme utilizes acyl-phosphate as fatty acyl donor, but not acyl-CoA or acyl-ACP.</text>
</comment>
<dbReference type="HAMAP" id="MF_01043">
    <property type="entry name" value="PlsY"/>
    <property type="match status" value="1"/>
</dbReference>
<evidence type="ECO:0000256" key="3">
    <source>
        <dbReference type="ARBA" id="ARBA00022679"/>
    </source>
</evidence>
<evidence type="ECO:0000256" key="2">
    <source>
        <dbReference type="ARBA" id="ARBA00022516"/>
    </source>
</evidence>
<evidence type="ECO:0000256" key="1">
    <source>
        <dbReference type="ARBA" id="ARBA00022475"/>
    </source>
</evidence>
<sequence length="200" mass="21229">MSYLALVFCVALAFFLGAVPFGLVIAKTFKGIDPRKAGSGNIGSTNVARLCGLPWGILTLFCDIMKGLLPVLLATAMLPSPYMQSAVALAAVTGHVKSPFLGFKGGKGVATTIGALLPLAFWPLLCAVLCCVAVIAVTRYVSLGSMVMSVSLVIFYALFGRFDLEPLAIILCAMIIWAHRANIGRLMRGEESKFLAGKKR</sequence>
<accession>A0A921AX88</accession>
<evidence type="ECO:0000256" key="7">
    <source>
        <dbReference type="ARBA" id="ARBA00023136"/>
    </source>
</evidence>
<evidence type="ECO:0000256" key="8">
    <source>
        <dbReference type="ARBA" id="ARBA00023209"/>
    </source>
</evidence>
<protein>
    <recommendedName>
        <fullName evidence="10">Glycerol-3-phosphate acyltransferase</fullName>
    </recommendedName>
    <alternativeName>
        <fullName evidence="10">Acyl-PO4 G3P acyltransferase</fullName>
    </alternativeName>
    <alternativeName>
        <fullName evidence="10">Acyl-phosphate--glycerol-3-phosphate acyltransferase</fullName>
    </alternativeName>
    <alternativeName>
        <fullName evidence="10">G3P acyltransferase</fullName>
        <shortName evidence="10">GPAT</shortName>
        <ecNumber evidence="10">2.3.1.275</ecNumber>
    </alternativeName>
    <alternativeName>
        <fullName evidence="10">Lysophosphatidic acid synthase</fullName>
        <shortName evidence="10">LPA synthase</shortName>
    </alternativeName>
</protein>
<evidence type="ECO:0000313" key="11">
    <source>
        <dbReference type="EMBL" id="HJD97522.1"/>
    </source>
</evidence>
<dbReference type="EC" id="2.3.1.275" evidence="10"/>
<keyword evidence="2 10" id="KW-0444">Lipid biosynthesis</keyword>
<dbReference type="InterPro" id="IPR003811">
    <property type="entry name" value="G3P_acylTferase_PlsY"/>
</dbReference>
<feature type="transmembrane region" description="Helical" evidence="10">
    <location>
        <begin position="143"/>
        <end position="160"/>
    </location>
</feature>
<keyword evidence="9 10" id="KW-1208">Phospholipid metabolism</keyword>
<proteinExistence type="inferred from homology"/>
<feature type="transmembrane region" description="Helical" evidence="10">
    <location>
        <begin position="112"/>
        <end position="136"/>
    </location>
</feature>
<dbReference type="PANTHER" id="PTHR30309:SF0">
    <property type="entry name" value="GLYCEROL-3-PHOSPHATE ACYLTRANSFERASE-RELATED"/>
    <property type="match status" value="1"/>
</dbReference>
<keyword evidence="11" id="KW-0012">Acyltransferase</keyword>
<keyword evidence="6 10" id="KW-0443">Lipid metabolism</keyword>
<comment type="subunit">
    <text evidence="10">Probably interacts with PlsX.</text>
</comment>
<keyword evidence="5 10" id="KW-1133">Transmembrane helix</keyword>
<evidence type="ECO:0000256" key="10">
    <source>
        <dbReference type="HAMAP-Rule" id="MF_01043"/>
    </source>
</evidence>
<keyword evidence="4 10" id="KW-0812">Transmembrane</keyword>
<comment type="similarity">
    <text evidence="10">Belongs to the PlsY family.</text>
</comment>
<comment type="subcellular location">
    <subcellularLocation>
        <location evidence="10">Cell membrane</location>
        <topology evidence="10">Multi-pass membrane protein</topology>
    </subcellularLocation>
</comment>
<dbReference type="Pfam" id="PF02660">
    <property type="entry name" value="G3P_acyltransf"/>
    <property type="match status" value="1"/>
</dbReference>
<dbReference type="SMART" id="SM01207">
    <property type="entry name" value="G3P_acyltransf"/>
    <property type="match status" value="1"/>
</dbReference>
<dbReference type="Proteomes" id="UP000698963">
    <property type="component" value="Unassembled WGS sequence"/>
</dbReference>
<comment type="caution">
    <text evidence="11">The sequence shown here is derived from an EMBL/GenBank/DDBJ whole genome shotgun (WGS) entry which is preliminary data.</text>
</comment>
<comment type="pathway">
    <text evidence="10">Lipid metabolism; phospholipid metabolism.</text>
</comment>
<gene>
    <name evidence="10 11" type="primary">plsY</name>
    <name evidence="11" type="ORF">K8W16_07740</name>
</gene>
<feature type="transmembrane region" description="Helical" evidence="10">
    <location>
        <begin position="166"/>
        <end position="183"/>
    </location>
</feature>
<keyword evidence="3 10" id="KW-0808">Transferase</keyword>
<evidence type="ECO:0000313" key="12">
    <source>
        <dbReference type="Proteomes" id="UP000698963"/>
    </source>
</evidence>
<keyword evidence="8 10" id="KW-0594">Phospholipid biosynthesis</keyword>
<dbReference type="RefSeq" id="WP_304122573.1">
    <property type="nucleotide sequence ID" value="NZ_DYZA01000156.1"/>
</dbReference>
<evidence type="ECO:0000256" key="6">
    <source>
        <dbReference type="ARBA" id="ARBA00023098"/>
    </source>
</evidence>